<evidence type="ECO:0000313" key="6">
    <source>
        <dbReference type="Proteomes" id="UP000001431"/>
    </source>
</evidence>
<dbReference type="KEGG" id="pcl:Pcal_1163"/>
<dbReference type="eggNOG" id="arCOG01648">
    <property type="taxonomic scope" value="Archaea"/>
</dbReference>
<dbReference type="HOGENOM" id="CLU_020336_28_1_2"/>
<dbReference type="PANTHER" id="PTHR46197:SF3">
    <property type="entry name" value="AB HYDROLASE-1 DOMAIN-CONTAINING PROTEIN"/>
    <property type="match status" value="1"/>
</dbReference>
<organism evidence="5 6">
    <name type="scientific">Pyrobaculum calidifontis (strain DSM 21063 / JCM 11548 / VA1)</name>
    <dbReference type="NCBI Taxonomy" id="410359"/>
    <lineage>
        <taxon>Archaea</taxon>
        <taxon>Thermoproteota</taxon>
        <taxon>Thermoprotei</taxon>
        <taxon>Thermoproteales</taxon>
        <taxon>Thermoproteaceae</taxon>
        <taxon>Pyrobaculum</taxon>
    </lineage>
</organism>
<dbReference type="SUPFAM" id="SSF53474">
    <property type="entry name" value="alpha/beta-Hydrolases"/>
    <property type="match status" value="1"/>
</dbReference>
<dbReference type="STRING" id="410359.Pcal_1163"/>
<evidence type="ECO:0000256" key="3">
    <source>
        <dbReference type="ARBA" id="ARBA00037942"/>
    </source>
</evidence>
<dbReference type="AlphaFoldDB" id="A3MVC1"/>
<dbReference type="InterPro" id="IPR029058">
    <property type="entry name" value="AB_hydrolase_fold"/>
</dbReference>
<dbReference type="EMBL" id="CP000561">
    <property type="protein sequence ID" value="ABO08588.1"/>
    <property type="molecule type" value="Genomic_DNA"/>
</dbReference>
<keyword evidence="2" id="KW-0963">Cytoplasm</keyword>
<dbReference type="OrthoDB" id="7531at2157"/>
<evidence type="ECO:0000259" key="4">
    <source>
        <dbReference type="Pfam" id="PF00561"/>
    </source>
</evidence>
<dbReference type="Pfam" id="PF00561">
    <property type="entry name" value="Abhydrolase_1"/>
    <property type="match status" value="1"/>
</dbReference>
<proteinExistence type="inferred from homology"/>
<dbReference type="GeneID" id="4908469"/>
<evidence type="ECO:0000313" key="5">
    <source>
        <dbReference type="EMBL" id="ABO08588.1"/>
    </source>
</evidence>
<accession>A3MVC1</accession>
<dbReference type="RefSeq" id="WP_011849846.1">
    <property type="nucleotide sequence ID" value="NC_009073.1"/>
</dbReference>
<dbReference type="SMR" id="A3MVC1"/>
<dbReference type="Proteomes" id="UP000001431">
    <property type="component" value="Chromosome"/>
</dbReference>
<protein>
    <recommendedName>
        <fullName evidence="4">AB hydrolase-1 domain-containing protein</fullName>
    </recommendedName>
</protein>
<gene>
    <name evidence="5" type="ordered locus">Pcal_1163</name>
</gene>
<dbReference type="GO" id="GO:0005737">
    <property type="term" value="C:cytoplasm"/>
    <property type="evidence" value="ECO:0007669"/>
    <property type="project" value="UniProtKB-SubCell"/>
</dbReference>
<dbReference type="InterPro" id="IPR000073">
    <property type="entry name" value="AB_hydrolase_1"/>
</dbReference>
<evidence type="ECO:0000256" key="2">
    <source>
        <dbReference type="ARBA" id="ARBA00022490"/>
    </source>
</evidence>
<reference evidence="5" key="1">
    <citation type="submission" date="2007-02" db="EMBL/GenBank/DDBJ databases">
        <title>Complete sequence of Pyrobaculum calidifontis JCM 11548.</title>
        <authorList>
            <consortium name="US DOE Joint Genome Institute"/>
            <person name="Copeland A."/>
            <person name="Lucas S."/>
            <person name="Lapidus A."/>
            <person name="Barry K."/>
            <person name="Glavina del Rio T."/>
            <person name="Dalin E."/>
            <person name="Tice H."/>
            <person name="Pitluck S."/>
            <person name="Chain P."/>
            <person name="Malfatti S."/>
            <person name="Shin M."/>
            <person name="Vergez L."/>
            <person name="Schmutz J."/>
            <person name="Larimer F."/>
            <person name="Land M."/>
            <person name="Hauser L."/>
            <person name="Kyrpides N."/>
            <person name="Mikhailova N."/>
            <person name="Cozen A.E."/>
            <person name="Fitz-Gibbon S.T."/>
            <person name="House C.H."/>
            <person name="Saltikov C."/>
            <person name="Lowe T.M."/>
            <person name="Richardson P."/>
        </authorList>
    </citation>
    <scope>NUCLEOTIDE SEQUENCE [LARGE SCALE GENOMIC DNA]</scope>
    <source>
        <strain evidence="5">JCM 11548</strain>
    </source>
</reference>
<comment type="subcellular location">
    <subcellularLocation>
        <location evidence="1">Cytoplasm</location>
    </subcellularLocation>
</comment>
<dbReference type="PANTHER" id="PTHR46197">
    <property type="entry name" value="PROTEIN ABHD14B-LIKE"/>
    <property type="match status" value="1"/>
</dbReference>
<comment type="similarity">
    <text evidence="3">Belongs to the AB hydrolase superfamily. ABHD14 family.</text>
</comment>
<sequence>MNERYITVEGRQVRVVQGGSGKPLVLLHGWSFNADDWVNSGIFARLAASYEVYAVDMPYGVKTKSERFQAPRPEYAKFLRRVLDALGLVDPPLVGPSASGEVVLWYVAMGLPTRAAVVVGPVGLRGELLEKLAEVDTPILAIWGERDEISPPSNAELLRGRRVEKAVIKGAGHAAYLDKPEEFVSLVVKFLEKVY</sequence>
<evidence type="ECO:0000256" key="1">
    <source>
        <dbReference type="ARBA" id="ARBA00004496"/>
    </source>
</evidence>
<keyword evidence="6" id="KW-1185">Reference proteome</keyword>
<feature type="domain" description="AB hydrolase-1" evidence="4">
    <location>
        <begin position="22"/>
        <end position="114"/>
    </location>
</feature>
<name>A3MVC1_PYRCJ</name>
<dbReference type="Gene3D" id="3.40.50.1820">
    <property type="entry name" value="alpha/beta hydrolase"/>
    <property type="match status" value="1"/>
</dbReference>